<sequence length="75" mass="8141">MSPARGTARKRLCRALVIGFTALWAVASTLLLVGTFGLFGQERDPLAGVFLMPLGLPWTVLPLPGAIWAILWHRA</sequence>
<reference evidence="3" key="1">
    <citation type="submission" date="2017-01" db="EMBL/GenBank/DDBJ databases">
        <authorList>
            <person name="Varghese N."/>
            <person name="Submissions S."/>
        </authorList>
    </citation>
    <scope>NUCLEOTIDE SEQUENCE [LARGE SCALE GENOMIC DNA]</scope>
    <source>
        <strain evidence="3">DSM 29430</strain>
    </source>
</reference>
<evidence type="ECO:0000256" key="1">
    <source>
        <dbReference type="SAM" id="Phobius"/>
    </source>
</evidence>
<dbReference type="OrthoDB" id="7510603at2"/>
<keyword evidence="3" id="KW-1185">Reference proteome</keyword>
<dbReference type="Proteomes" id="UP000186684">
    <property type="component" value="Unassembled WGS sequence"/>
</dbReference>
<evidence type="ECO:0000313" key="3">
    <source>
        <dbReference type="Proteomes" id="UP000186684"/>
    </source>
</evidence>
<accession>A0A1N7MMT6</accession>
<evidence type="ECO:0000313" key="2">
    <source>
        <dbReference type="EMBL" id="SIS87261.1"/>
    </source>
</evidence>
<protein>
    <submittedName>
        <fullName evidence="2">Uncharacterized protein</fullName>
    </submittedName>
</protein>
<keyword evidence="1" id="KW-1133">Transmembrane helix</keyword>
<name>A0A1N7MMT6_9RHOB</name>
<organism evidence="2 3">
    <name type="scientific">Roseivivax lentus</name>
    <dbReference type="NCBI Taxonomy" id="633194"/>
    <lineage>
        <taxon>Bacteria</taxon>
        <taxon>Pseudomonadati</taxon>
        <taxon>Pseudomonadota</taxon>
        <taxon>Alphaproteobacteria</taxon>
        <taxon>Rhodobacterales</taxon>
        <taxon>Roseobacteraceae</taxon>
        <taxon>Roseivivax</taxon>
    </lineage>
</organism>
<proteinExistence type="predicted"/>
<dbReference type="EMBL" id="FTOQ01000005">
    <property type="protein sequence ID" value="SIS87261.1"/>
    <property type="molecule type" value="Genomic_DNA"/>
</dbReference>
<dbReference type="RefSeq" id="WP_143526148.1">
    <property type="nucleotide sequence ID" value="NZ_FTOQ01000005.1"/>
</dbReference>
<dbReference type="AlphaFoldDB" id="A0A1N7MMT6"/>
<keyword evidence="1" id="KW-0812">Transmembrane</keyword>
<dbReference type="STRING" id="633194.SAMN05421759_1053"/>
<feature type="transmembrane region" description="Helical" evidence="1">
    <location>
        <begin position="46"/>
        <end position="71"/>
    </location>
</feature>
<keyword evidence="1" id="KW-0472">Membrane</keyword>
<feature type="transmembrane region" description="Helical" evidence="1">
    <location>
        <begin position="12"/>
        <end position="40"/>
    </location>
</feature>
<gene>
    <name evidence="2" type="ORF">SAMN05421759_1053</name>
</gene>